<evidence type="ECO:0000313" key="3">
    <source>
        <dbReference type="Proteomes" id="UP000254519"/>
    </source>
</evidence>
<gene>
    <name evidence="2" type="ORF">NCTC4822_00595</name>
</gene>
<keyword evidence="3" id="KW-1185">Reference proteome</keyword>
<evidence type="ECO:0000256" key="1">
    <source>
        <dbReference type="SAM" id="Coils"/>
    </source>
</evidence>
<dbReference type="Pfam" id="PF16888">
    <property type="entry name" value="YwqH-like"/>
    <property type="match status" value="1"/>
</dbReference>
<dbReference type="EMBL" id="UGYZ01000002">
    <property type="protein sequence ID" value="SUI99384.1"/>
    <property type="molecule type" value="Genomic_DNA"/>
</dbReference>
<dbReference type="AlphaFoldDB" id="A0A380BD81"/>
<accession>A0A380BD81</accession>
<dbReference type="RefSeq" id="WP_166739548.1">
    <property type="nucleotide sequence ID" value="NZ_CP038012.1"/>
</dbReference>
<name>A0A380BD81_SPOPA</name>
<proteinExistence type="predicted"/>
<keyword evidence="1" id="KW-0175">Coiled coil</keyword>
<protein>
    <submittedName>
        <fullName evidence="2">Uncharacterized protein</fullName>
    </submittedName>
</protein>
<feature type="coiled-coil region" evidence="1">
    <location>
        <begin position="92"/>
        <end position="119"/>
    </location>
</feature>
<evidence type="ECO:0000313" key="2">
    <source>
        <dbReference type="EMBL" id="SUI99384.1"/>
    </source>
</evidence>
<reference evidence="2 3" key="1">
    <citation type="submission" date="2018-06" db="EMBL/GenBank/DDBJ databases">
        <authorList>
            <consortium name="Pathogen Informatics"/>
            <person name="Doyle S."/>
        </authorList>
    </citation>
    <scope>NUCLEOTIDE SEQUENCE [LARGE SCALE GENOMIC DNA]</scope>
    <source>
        <strain evidence="3">ATCC 11859 / DSM 33 / NCIB 8841 / NCTC 4822</strain>
    </source>
</reference>
<organism evidence="2 3">
    <name type="scientific">Sporosarcina pasteurii</name>
    <name type="common">Bacillus pasteurii</name>
    <dbReference type="NCBI Taxonomy" id="1474"/>
    <lineage>
        <taxon>Bacteria</taxon>
        <taxon>Bacillati</taxon>
        <taxon>Bacillota</taxon>
        <taxon>Bacilli</taxon>
        <taxon>Bacillales</taxon>
        <taxon>Caryophanaceae</taxon>
        <taxon>Sporosarcina</taxon>
    </lineage>
</organism>
<sequence length="139" mass="16155">MNERIALQNQYNSQQTQLNQCSWQLVSLNDKIESIKILKGKFIDLKNDLLDLKSKLNEESRESHKYWKGQLLQDHNDLFKSSLVNGSLSTYIKNVDRNLDDLNNELMRLQNEVYSTEGLIGKIKSSLNWIATKLDNLVN</sequence>
<dbReference type="InterPro" id="IPR031681">
    <property type="entry name" value="YwqH-like"/>
</dbReference>
<dbReference type="Proteomes" id="UP000254519">
    <property type="component" value="Unassembled WGS sequence"/>
</dbReference>